<evidence type="ECO:0000313" key="1">
    <source>
        <dbReference type="EMBL" id="BBU47962.1"/>
    </source>
</evidence>
<keyword evidence="2" id="KW-1185">Reference proteome</keyword>
<dbReference type="RefSeq" id="WP_161553355.1">
    <property type="nucleotide sequence ID" value="NZ_AP022325.1"/>
</dbReference>
<gene>
    <name evidence="1" type="ORF">JPM2_6550</name>
</gene>
<dbReference type="KEGG" id="mfel:JPM2_6550"/>
<name>A0A809RUJ2_9BACT</name>
<protein>
    <submittedName>
        <fullName evidence="1">Uncharacterized protein</fullName>
    </submittedName>
</protein>
<dbReference type="Proteomes" id="UP000464317">
    <property type="component" value="Chromosome"/>
</dbReference>
<organism evidence="1 2">
    <name type="scientific">Mycoplasmopsis felis</name>
    <dbReference type="NCBI Taxonomy" id="33923"/>
    <lineage>
        <taxon>Bacteria</taxon>
        <taxon>Bacillati</taxon>
        <taxon>Mycoplasmatota</taxon>
        <taxon>Mycoplasmoidales</taxon>
        <taxon>Metamycoplasmataceae</taxon>
        <taxon>Mycoplasmopsis</taxon>
    </lineage>
</organism>
<evidence type="ECO:0000313" key="2">
    <source>
        <dbReference type="Proteomes" id="UP000464317"/>
    </source>
</evidence>
<sequence length="115" mass="13625">MDFKTSDFTTEKNKNQVDENLVFVSLVENQEFLNNLNWFKKNIDQDYSFDIKKISLKPKLKDFSSFKFSDELNEIISSFIDLKISLITPNDIFINDFDLCNQDELNKIKEILDLK</sequence>
<proteinExistence type="predicted"/>
<accession>A0A809RUJ2</accession>
<reference evidence="1 2" key="1">
    <citation type="submission" date="2020-01" db="EMBL/GenBank/DDBJ databases">
        <title>Complete genome sequence of Mycoplasma felis strain Myco-2.</title>
        <authorList>
            <person name="Kinoshita Y."/>
            <person name="Niwa H."/>
            <person name="Uchida-Fujii E."/>
            <person name="Nukada T."/>
        </authorList>
    </citation>
    <scope>NUCLEOTIDE SEQUENCE [LARGE SCALE GENOMIC DNA]</scope>
    <source>
        <strain evidence="1 2">Myco-2</strain>
    </source>
</reference>
<dbReference type="AlphaFoldDB" id="A0A809RUJ2"/>
<dbReference type="EMBL" id="AP022325">
    <property type="protein sequence ID" value="BBU47962.1"/>
    <property type="molecule type" value="Genomic_DNA"/>
</dbReference>